<dbReference type="EMBL" id="JBBEGN010000013">
    <property type="protein sequence ID" value="MEJ2870519.1"/>
    <property type="molecule type" value="Genomic_DNA"/>
</dbReference>
<dbReference type="GO" id="GO:0032259">
    <property type="term" value="P:methylation"/>
    <property type="evidence" value="ECO:0007669"/>
    <property type="project" value="UniProtKB-KW"/>
</dbReference>
<comment type="similarity">
    <text evidence="2 6">Belongs to the UPF0677 family.</text>
</comment>
<evidence type="ECO:0000256" key="6">
    <source>
        <dbReference type="RuleBase" id="RU362030"/>
    </source>
</evidence>
<proteinExistence type="inferred from homology"/>
<name>A0ABU8MT73_9PSEU</name>
<keyword evidence="5 6" id="KW-0949">S-adenosyl-L-methionine</keyword>
<dbReference type="Proteomes" id="UP001385809">
    <property type="component" value="Unassembled WGS sequence"/>
</dbReference>
<keyword evidence="4 7" id="KW-0808">Transferase</keyword>
<protein>
    <recommendedName>
        <fullName evidence="6">S-adenosyl-L-methionine-dependent methyltransferase</fullName>
        <ecNumber evidence="6">2.1.1.-</ecNumber>
    </recommendedName>
</protein>
<evidence type="ECO:0000313" key="8">
    <source>
        <dbReference type="Proteomes" id="UP001385809"/>
    </source>
</evidence>
<gene>
    <name evidence="7" type="ORF">WCD74_22315</name>
</gene>
<dbReference type="PANTHER" id="PTHR43619:SF2">
    <property type="entry name" value="S-ADENOSYL-L-METHIONINE-DEPENDENT METHYLTRANSFERASES SUPERFAMILY PROTEIN"/>
    <property type="match status" value="1"/>
</dbReference>
<organism evidence="7 8">
    <name type="scientific">Actinomycetospora aurantiaca</name>
    <dbReference type="NCBI Taxonomy" id="3129233"/>
    <lineage>
        <taxon>Bacteria</taxon>
        <taxon>Bacillati</taxon>
        <taxon>Actinomycetota</taxon>
        <taxon>Actinomycetes</taxon>
        <taxon>Pseudonocardiales</taxon>
        <taxon>Pseudonocardiaceae</taxon>
        <taxon>Actinomycetospora</taxon>
    </lineage>
</organism>
<dbReference type="EC" id="2.1.1.-" evidence="6"/>
<comment type="function">
    <text evidence="1 6">Exhibits S-adenosyl-L-methionine-dependent methyltransferase activity.</text>
</comment>
<dbReference type="Gene3D" id="3.40.50.150">
    <property type="entry name" value="Vaccinia Virus protein VP39"/>
    <property type="match status" value="1"/>
</dbReference>
<evidence type="ECO:0000313" key="7">
    <source>
        <dbReference type="EMBL" id="MEJ2870519.1"/>
    </source>
</evidence>
<dbReference type="RefSeq" id="WP_337697089.1">
    <property type="nucleotide sequence ID" value="NZ_JBBEGN010000013.1"/>
</dbReference>
<evidence type="ECO:0000256" key="3">
    <source>
        <dbReference type="ARBA" id="ARBA00022603"/>
    </source>
</evidence>
<keyword evidence="3 6" id="KW-0489">Methyltransferase</keyword>
<dbReference type="NCBIfam" id="TIGR00027">
    <property type="entry name" value="mthyl_TIGR00027"/>
    <property type="match status" value="1"/>
</dbReference>
<reference evidence="7 8" key="1">
    <citation type="submission" date="2024-03" db="EMBL/GenBank/DDBJ databases">
        <title>Actinomycetospora sp. OC33-EN08, a novel actinomycete isolated from wild orchid (Aerides multiflora).</title>
        <authorList>
            <person name="Suriyachadkun C."/>
        </authorList>
    </citation>
    <scope>NUCLEOTIDE SEQUENCE [LARGE SCALE GENOMIC DNA]</scope>
    <source>
        <strain evidence="7 8">OC33-EN08</strain>
    </source>
</reference>
<dbReference type="InterPro" id="IPR029063">
    <property type="entry name" value="SAM-dependent_MTases_sf"/>
</dbReference>
<evidence type="ECO:0000256" key="1">
    <source>
        <dbReference type="ARBA" id="ARBA00003907"/>
    </source>
</evidence>
<evidence type="ECO:0000256" key="5">
    <source>
        <dbReference type="ARBA" id="ARBA00022691"/>
    </source>
</evidence>
<dbReference type="InterPro" id="IPR011610">
    <property type="entry name" value="SAM_mthyl_Trfase_ML2640-like"/>
</dbReference>
<comment type="caution">
    <text evidence="7">The sequence shown here is derived from an EMBL/GenBank/DDBJ whole genome shotgun (WGS) entry which is preliminary data.</text>
</comment>
<sequence length="288" mass="32231">MAERTSTWDINSSVGTTAVIAAASRAIDTHRHDRLVNDPYAEALVAATHPRHPIPTRPSPDAPNWRAMSDLLGTRSRFFDDVLRLAMSAGVRQVVILASGLDTRTHRLDWPSGTTVYEIDQPEVLEFKRQVLVDLGAHATCRHRVVPHDLRDDWMTSLVGAGFRRDDATVWIAEGLFYYLTPQAQQALLEAVDDNSAPGSRWAIEDDLGFLDRMSDPTARTVSESMGIDLTTLLEAGPRPASEVWLRDRRWVVESRTLRTAAVEYHRDLDPLTERTNGSFLLTHGRSV</sequence>
<dbReference type="Pfam" id="PF04072">
    <property type="entry name" value="LCM"/>
    <property type="match status" value="1"/>
</dbReference>
<dbReference type="PANTHER" id="PTHR43619">
    <property type="entry name" value="S-ADENOSYL-L-METHIONINE-DEPENDENT METHYLTRANSFERASE YKTD-RELATED"/>
    <property type="match status" value="1"/>
</dbReference>
<dbReference type="InterPro" id="IPR007213">
    <property type="entry name" value="Ppm1/Ppm2/Tcmp"/>
</dbReference>
<keyword evidence="8" id="KW-1185">Reference proteome</keyword>
<dbReference type="GO" id="GO:0008168">
    <property type="term" value="F:methyltransferase activity"/>
    <property type="evidence" value="ECO:0007669"/>
    <property type="project" value="UniProtKB-KW"/>
</dbReference>
<accession>A0ABU8MT73</accession>
<evidence type="ECO:0000256" key="2">
    <source>
        <dbReference type="ARBA" id="ARBA00008138"/>
    </source>
</evidence>
<dbReference type="SUPFAM" id="SSF53335">
    <property type="entry name" value="S-adenosyl-L-methionine-dependent methyltransferases"/>
    <property type="match status" value="1"/>
</dbReference>
<evidence type="ECO:0000256" key="4">
    <source>
        <dbReference type="ARBA" id="ARBA00022679"/>
    </source>
</evidence>